<proteinExistence type="predicted"/>
<dbReference type="OrthoDB" id="7666390at2"/>
<reference evidence="1 2" key="1">
    <citation type="submission" date="2018-05" db="EMBL/GenBank/DDBJ databases">
        <title>Oceanovita maritima gen. nov., sp. nov., a marine bacterium in the family Rhodobacteraceae isolated from surface seawater of Lundu port Xiamen, China.</title>
        <authorList>
            <person name="Hetharua B.H."/>
            <person name="Min D."/>
            <person name="Liao H."/>
            <person name="Tian Y."/>
        </authorList>
    </citation>
    <scope>NUCLEOTIDE SEQUENCE [LARGE SCALE GENOMIC DNA]</scope>
    <source>
        <strain evidence="1 2">FSX-11</strain>
    </source>
</reference>
<gene>
    <name evidence="1" type="ORF">DI396_06800</name>
</gene>
<name>A0A2V4MN11_9RHOB</name>
<dbReference type="Proteomes" id="UP000248012">
    <property type="component" value="Unassembled WGS sequence"/>
</dbReference>
<comment type="caution">
    <text evidence="1">The sequence shown here is derived from an EMBL/GenBank/DDBJ whole genome shotgun (WGS) entry which is preliminary data.</text>
</comment>
<dbReference type="EMBL" id="QFVT01000004">
    <property type="protein sequence ID" value="PYC48115.1"/>
    <property type="molecule type" value="Genomic_DNA"/>
</dbReference>
<organism evidence="1 2">
    <name type="scientific">Litorivita pollutaquae</name>
    <dbReference type="NCBI Taxonomy" id="2200892"/>
    <lineage>
        <taxon>Bacteria</taxon>
        <taxon>Pseudomonadati</taxon>
        <taxon>Pseudomonadota</taxon>
        <taxon>Alphaproteobacteria</taxon>
        <taxon>Rhodobacterales</taxon>
        <taxon>Paracoccaceae</taxon>
        <taxon>Litorivita</taxon>
    </lineage>
</organism>
<sequence>MQYVSDEVAARSVYRHSGPPTLTLFTMINNDSGAGAHSALMINGSQRVIFDPAGTVSHPQIPERHDVILGASPHLVDAYTRAHARSTYHVVLQEVEVAPEVAELALQKAFANGPANSGTCTLTTSGLLASLPGMQNIRQTWFPKALMKDFGALPEVKTRELFEYDDPDKAVALRAYEPEAVAASRARKAAMKVAAE</sequence>
<protein>
    <submittedName>
        <fullName evidence="1">Uncharacterized protein</fullName>
    </submittedName>
</protein>
<accession>A0A2V4MN11</accession>
<dbReference type="AlphaFoldDB" id="A0A2V4MN11"/>
<evidence type="ECO:0000313" key="1">
    <source>
        <dbReference type="EMBL" id="PYC48115.1"/>
    </source>
</evidence>
<keyword evidence="2" id="KW-1185">Reference proteome</keyword>
<evidence type="ECO:0000313" key="2">
    <source>
        <dbReference type="Proteomes" id="UP000248012"/>
    </source>
</evidence>